<organism evidence="3 4">
    <name type="scientific">Tribonema minus</name>
    <dbReference type="NCBI Taxonomy" id="303371"/>
    <lineage>
        <taxon>Eukaryota</taxon>
        <taxon>Sar</taxon>
        <taxon>Stramenopiles</taxon>
        <taxon>Ochrophyta</taxon>
        <taxon>PX clade</taxon>
        <taxon>Xanthophyceae</taxon>
        <taxon>Tribonematales</taxon>
        <taxon>Tribonemataceae</taxon>
        <taxon>Tribonema</taxon>
    </lineage>
</organism>
<keyword evidence="2" id="KW-1133">Transmembrane helix</keyword>
<dbReference type="Gene3D" id="3.40.50.300">
    <property type="entry name" value="P-loop containing nucleotide triphosphate hydrolases"/>
    <property type="match status" value="2"/>
</dbReference>
<evidence type="ECO:0000256" key="1">
    <source>
        <dbReference type="ARBA" id="ARBA00022679"/>
    </source>
</evidence>
<gene>
    <name evidence="3" type="ORF">JKP88DRAFT_265996</name>
</gene>
<feature type="transmembrane region" description="Helical" evidence="2">
    <location>
        <begin position="86"/>
        <end position="103"/>
    </location>
</feature>
<dbReference type="EMBL" id="JAFCMP010000555">
    <property type="protein sequence ID" value="KAG5175068.1"/>
    <property type="molecule type" value="Genomic_DNA"/>
</dbReference>
<name>A0A835YR89_9STRA</name>
<evidence type="ECO:0008006" key="5">
    <source>
        <dbReference type="Google" id="ProtNLM"/>
    </source>
</evidence>
<accession>A0A835YR89</accession>
<dbReference type="PANTHER" id="PTHR10605">
    <property type="entry name" value="HEPARAN SULFATE SULFOTRANSFERASE"/>
    <property type="match status" value="1"/>
</dbReference>
<keyword evidence="1" id="KW-0808">Transferase</keyword>
<reference evidence="3" key="1">
    <citation type="submission" date="2021-02" db="EMBL/GenBank/DDBJ databases">
        <title>First Annotated Genome of the Yellow-green Alga Tribonema minus.</title>
        <authorList>
            <person name="Mahan K.M."/>
        </authorList>
    </citation>
    <scope>NUCLEOTIDE SEQUENCE</scope>
    <source>
        <strain evidence="3">UTEX B ZZ1240</strain>
    </source>
</reference>
<keyword evidence="2" id="KW-0472">Membrane</keyword>
<keyword evidence="4" id="KW-1185">Reference proteome</keyword>
<dbReference type="GO" id="GO:0008146">
    <property type="term" value="F:sulfotransferase activity"/>
    <property type="evidence" value="ECO:0007669"/>
    <property type="project" value="InterPro"/>
</dbReference>
<protein>
    <recommendedName>
        <fullName evidence="5">Sulfotransferase</fullName>
    </recommendedName>
</protein>
<evidence type="ECO:0000256" key="2">
    <source>
        <dbReference type="SAM" id="Phobius"/>
    </source>
</evidence>
<dbReference type="OrthoDB" id="206261at2759"/>
<proteinExistence type="predicted"/>
<keyword evidence="2" id="KW-0812">Transmembrane</keyword>
<dbReference type="InterPro" id="IPR027417">
    <property type="entry name" value="P-loop_NTPase"/>
</dbReference>
<evidence type="ECO:0000313" key="3">
    <source>
        <dbReference type="EMBL" id="KAG5175068.1"/>
    </source>
</evidence>
<dbReference type="PANTHER" id="PTHR10605:SF56">
    <property type="entry name" value="BIFUNCTIONAL HEPARAN SULFATE N-DEACETYLASE_N-SULFOTRANSFERASE"/>
    <property type="match status" value="1"/>
</dbReference>
<dbReference type="InterPro" id="IPR037359">
    <property type="entry name" value="NST/OST"/>
</dbReference>
<evidence type="ECO:0000313" key="4">
    <source>
        <dbReference type="Proteomes" id="UP000664859"/>
    </source>
</evidence>
<dbReference type="AlphaFoldDB" id="A0A835YR89"/>
<comment type="caution">
    <text evidence="3">The sequence shown here is derived from an EMBL/GenBank/DDBJ whole genome shotgun (WGS) entry which is preliminary data.</text>
</comment>
<dbReference type="Proteomes" id="UP000664859">
    <property type="component" value="Unassembled WGS sequence"/>
</dbReference>
<sequence>MPEVERTAAAGAGAVYGLLRRQHHRANAQSARTTNRRLVASLPVPVRLVVAPAAASSSAAPHLSHTVCAPSLAPVHRCRAQTRLRSLVLAALGSLGVVLFFAFPPPAVTKAAAVTGATDSALSAAAAVQAAVDPLDTAAVVGADAQPPPQRSVKGGAAGGPLVAKGGGALPRAPRSPHVYLTWPFAADDLTVQGYRALESVLHVYADEEEEEGDGDGEGEGGKGGGGGGASVVFLVPGPLYALTYRWANALSQTHFQKYRKRGYQIAVRLVWGGAKKTVRLNDSPFGALLPGGLWWERHKNVKFYAKGLPMPQFDKVDDALPDYSTVLFMAFLEIYKTGGIYGDLTLFHAAPLPEGLDGFVVGGMGPGSAGADYNCSGRTSRGRYHLPLLMQWSAPRHPVAACMLAAYDDPGSNLNRRVLMFNLKLMGECMRGASKRAVIACELKATAPRHPVAACVLAAYDNPRSDLNRCLDADGADPEGYSRATDSGLACVLHTVDACLAQNGLTNQLAAGAGAVDWRMCDASADDDVKGTDAEVAAAKAALDAMTQLHHPLQLGAAASATDGASGHAAAAAAAAPLAAPVAFWLGRGTYDGLWREPKRGSLAAEAFSRLQLTRWAPEQVSRSLKVNRDHGALGMICCARQQNMAEAFSRLQLTRWAPEQIDPTCRLSCPRYHATANESAGSLAQAQFVCAPTVFVPGAQKGASTFLFHAITWHPQVVQPLRGAHGFKETGRYLPNVGGGEGKMGIRMAAFPFIEERENFITGDGTVTYMLTNFWTPLMIKDDSLNAKIVFALHKPVERAWSEYRCVYATFRYSHEDSPNAKIVFALRNPVERAWSDYRFMFNIYQARDQPFSDVIERTLNPMNKGPCRQFIVQIARQYLSRSLLFDTGMENGGAWPLKLHARFECHERRPEQHVRKDRRRRGPKSESCSSQRVNIEVALLPRGSVAILQCFEGVPEGEEGYAEGIKRFYDPKCTIVKSADPGWLIRKGLYYWQVLHWLRVFGPENVMFVDSEDLRLHAQATVQAVYKFLGLCPTDTSRLKPENVTPTGRVPEAMRIDAATYARLQAFYAPHNAKLYALIGRDLGWEKAQFRESLVT</sequence>
<dbReference type="SUPFAM" id="SSF52540">
    <property type="entry name" value="P-loop containing nucleoside triphosphate hydrolases"/>
    <property type="match status" value="2"/>
</dbReference>